<feature type="domain" description="Methyltransferase" evidence="4">
    <location>
        <begin position="68"/>
        <end position="165"/>
    </location>
</feature>
<accession>A0ABS8K1I2</accession>
<dbReference type="InterPro" id="IPR014369">
    <property type="entry name" value="Gly/Sar_N_MeTrfase"/>
</dbReference>
<dbReference type="Gene3D" id="3.30.46.10">
    <property type="entry name" value="Glycine N-methyltransferase, chain A, domain 1"/>
    <property type="match status" value="1"/>
</dbReference>
<evidence type="ECO:0000256" key="2">
    <source>
        <dbReference type="ARBA" id="ARBA00022679"/>
    </source>
</evidence>
<dbReference type="PANTHER" id="PTHR16458:SF2">
    <property type="entry name" value="GLYCINE N-METHYLTRANSFERASE"/>
    <property type="match status" value="1"/>
</dbReference>
<keyword evidence="3" id="KW-0949">S-adenosyl-L-methionine</keyword>
<protein>
    <submittedName>
        <fullName evidence="5">Methyltransferase domain-containing protein</fullName>
    </submittedName>
</protein>
<evidence type="ECO:0000259" key="4">
    <source>
        <dbReference type="Pfam" id="PF13649"/>
    </source>
</evidence>
<dbReference type="EMBL" id="JAJITD010000013">
    <property type="protein sequence ID" value="MCC8395769.1"/>
    <property type="molecule type" value="Genomic_DNA"/>
</dbReference>
<evidence type="ECO:0000313" key="5">
    <source>
        <dbReference type="EMBL" id="MCC8395769.1"/>
    </source>
</evidence>
<dbReference type="Proteomes" id="UP001431019">
    <property type="component" value="Unassembled WGS sequence"/>
</dbReference>
<keyword evidence="1 5" id="KW-0489">Methyltransferase</keyword>
<dbReference type="Pfam" id="PF13649">
    <property type="entry name" value="Methyltransf_25"/>
    <property type="match status" value="1"/>
</dbReference>
<dbReference type="RefSeq" id="WP_230512124.1">
    <property type="nucleotide sequence ID" value="NZ_JAJITD010000013.1"/>
</dbReference>
<proteinExistence type="predicted"/>
<dbReference type="PROSITE" id="PS51600">
    <property type="entry name" value="SAM_GNMT"/>
    <property type="match status" value="1"/>
</dbReference>
<reference evidence="5 6" key="1">
    <citation type="submission" date="2021-11" db="EMBL/GenBank/DDBJ databases">
        <authorList>
            <person name="Oh E.-T."/>
            <person name="Kim S.-B."/>
        </authorList>
    </citation>
    <scope>NUCLEOTIDE SEQUENCE [LARGE SCALE GENOMIC DNA]</scope>
    <source>
        <strain evidence="5 6">MMS20-SJTR3</strain>
    </source>
</reference>
<dbReference type="CDD" id="cd02440">
    <property type="entry name" value="AdoMet_MTases"/>
    <property type="match status" value="1"/>
</dbReference>
<dbReference type="PANTHER" id="PTHR16458">
    <property type="entry name" value="GLYCINE N-METHYLTRANSFERASE"/>
    <property type="match status" value="1"/>
</dbReference>
<dbReference type="InterPro" id="IPR041698">
    <property type="entry name" value="Methyltransf_25"/>
</dbReference>
<dbReference type="GO" id="GO:0008168">
    <property type="term" value="F:methyltransferase activity"/>
    <property type="evidence" value="ECO:0007669"/>
    <property type="project" value="UniProtKB-KW"/>
</dbReference>
<evidence type="ECO:0000256" key="1">
    <source>
        <dbReference type="ARBA" id="ARBA00022603"/>
    </source>
</evidence>
<name>A0ABS8K1I2_9BURK</name>
<dbReference type="GO" id="GO:0032259">
    <property type="term" value="P:methylation"/>
    <property type="evidence" value="ECO:0007669"/>
    <property type="project" value="UniProtKB-KW"/>
</dbReference>
<dbReference type="Gene3D" id="3.40.50.150">
    <property type="entry name" value="Vaccinia Virus protein VP39"/>
    <property type="match status" value="1"/>
</dbReference>
<keyword evidence="6" id="KW-1185">Reference proteome</keyword>
<dbReference type="SUPFAM" id="SSF53335">
    <property type="entry name" value="S-adenosyl-L-methionine-dependent methyltransferases"/>
    <property type="match status" value="1"/>
</dbReference>
<gene>
    <name evidence="5" type="ORF">LJ656_24600</name>
</gene>
<organism evidence="5 6">
    <name type="scientific">Paraburkholderia sejongensis</name>
    <dbReference type="NCBI Taxonomy" id="2886946"/>
    <lineage>
        <taxon>Bacteria</taxon>
        <taxon>Pseudomonadati</taxon>
        <taxon>Pseudomonadota</taxon>
        <taxon>Betaproteobacteria</taxon>
        <taxon>Burkholderiales</taxon>
        <taxon>Burkholderiaceae</taxon>
        <taxon>Paraburkholderia</taxon>
    </lineage>
</organism>
<keyword evidence="2" id="KW-0808">Transferase</keyword>
<comment type="caution">
    <text evidence="5">The sequence shown here is derived from an EMBL/GenBank/DDBJ whole genome shotgun (WGS) entry which is preliminary data.</text>
</comment>
<evidence type="ECO:0000313" key="6">
    <source>
        <dbReference type="Proteomes" id="UP001431019"/>
    </source>
</evidence>
<evidence type="ECO:0000256" key="3">
    <source>
        <dbReference type="ARBA" id="ARBA00022691"/>
    </source>
</evidence>
<sequence length="270" mass="29903">MSLPASSRTISMEQDIVEPATSAAADFAGQYHRSFVERWDELINWDGRAKAENGFFQKLLKQRGVNTVLDAACGTGYHAIDLSRAGFAVTASDGSATMVERTIENARACGQSMLVYLADWRSLTAGIHGVFDAVICLGSSFCHLRSEADRQAALAQFRWVLKPGGLLLIDQRNFDAILAGTYRPAGNVAYCGKTVRVEFENMSDENVDFVYSFAAAEQYRLSVHPIRAAALRRAIEEAGFEYLNAYGDFEERYDPLTCGFVLHVCRNRAR</sequence>
<dbReference type="InterPro" id="IPR029063">
    <property type="entry name" value="SAM-dependent_MTases_sf"/>
</dbReference>